<reference evidence="3" key="1">
    <citation type="submission" date="2021-12" db="EMBL/GenBank/DDBJ databases">
        <title>Convergent genome expansion in fungi linked to evolution of root-endophyte symbiosis.</title>
        <authorList>
            <consortium name="DOE Joint Genome Institute"/>
            <person name="Ke Y.-H."/>
            <person name="Bonito G."/>
            <person name="Liao H.-L."/>
            <person name="Looney B."/>
            <person name="Rojas-Flechas A."/>
            <person name="Nash J."/>
            <person name="Hameed K."/>
            <person name="Schadt C."/>
            <person name="Martin F."/>
            <person name="Crous P.W."/>
            <person name="Miettinen O."/>
            <person name="Magnuson J.K."/>
            <person name="Labbe J."/>
            <person name="Jacobson D."/>
            <person name="Doktycz M.J."/>
            <person name="Veneault-Fourrey C."/>
            <person name="Kuo A."/>
            <person name="Mondo S."/>
            <person name="Calhoun S."/>
            <person name="Riley R."/>
            <person name="Ohm R."/>
            <person name="LaButti K."/>
            <person name="Andreopoulos B."/>
            <person name="Pangilinan J."/>
            <person name="Nolan M."/>
            <person name="Tritt A."/>
            <person name="Clum A."/>
            <person name="Lipzen A."/>
            <person name="Daum C."/>
            <person name="Barry K."/>
            <person name="Grigoriev I.V."/>
            <person name="Vilgalys R."/>
        </authorList>
    </citation>
    <scope>NUCLEOTIDE SEQUENCE</scope>
    <source>
        <strain evidence="3">PMI_201</strain>
    </source>
</reference>
<dbReference type="RefSeq" id="XP_046073032.1">
    <property type="nucleotide sequence ID" value="XM_046220240.1"/>
</dbReference>
<evidence type="ECO:0000313" key="4">
    <source>
        <dbReference type="Proteomes" id="UP001201262"/>
    </source>
</evidence>
<dbReference type="EMBL" id="JAJTJA010000005">
    <property type="protein sequence ID" value="KAH8698568.1"/>
    <property type="molecule type" value="Genomic_DNA"/>
</dbReference>
<comment type="caution">
    <text evidence="3">The sequence shown here is derived from an EMBL/GenBank/DDBJ whole genome shotgun (WGS) entry which is preliminary data.</text>
</comment>
<dbReference type="Proteomes" id="UP001201262">
    <property type="component" value="Unassembled WGS sequence"/>
</dbReference>
<feature type="compositionally biased region" description="Low complexity" evidence="1">
    <location>
        <begin position="58"/>
        <end position="70"/>
    </location>
</feature>
<feature type="signal peptide" evidence="2">
    <location>
        <begin position="1"/>
        <end position="22"/>
    </location>
</feature>
<organism evidence="3 4">
    <name type="scientific">Talaromyces proteolyticus</name>
    <dbReference type="NCBI Taxonomy" id="1131652"/>
    <lineage>
        <taxon>Eukaryota</taxon>
        <taxon>Fungi</taxon>
        <taxon>Dikarya</taxon>
        <taxon>Ascomycota</taxon>
        <taxon>Pezizomycotina</taxon>
        <taxon>Eurotiomycetes</taxon>
        <taxon>Eurotiomycetidae</taxon>
        <taxon>Eurotiales</taxon>
        <taxon>Trichocomaceae</taxon>
        <taxon>Talaromyces</taxon>
        <taxon>Talaromyces sect. Bacilispori</taxon>
    </lineage>
</organism>
<sequence length="211" mass="22559">MLSSMLLSTISLALLCSLPTHAITSGKAWVDFYRACPDDVFTTSDLADFLDSPRQSAASASARSSPSSSAHHTAPTMSSKKSLFRALLAASSDEPAKEFKSAPVNVTQGECQSVPILTPTHMDSNSVAVEVELLAVSLFQECNITLHEVAACIDKPLLTAPVKNRVAKSGCTPRNFGAWTDVWVSLDCEEVGTGRLGPYRNTTSRVRPTRG</sequence>
<protein>
    <recommendedName>
        <fullName evidence="5">Secreted protein</fullName>
    </recommendedName>
</protein>
<feature type="chain" id="PRO_5041897911" description="Secreted protein" evidence="2">
    <location>
        <begin position="23"/>
        <end position="211"/>
    </location>
</feature>
<evidence type="ECO:0000256" key="1">
    <source>
        <dbReference type="SAM" id="MobiDB-lite"/>
    </source>
</evidence>
<feature type="region of interest" description="Disordered" evidence="1">
    <location>
        <begin position="58"/>
        <end position="78"/>
    </location>
</feature>
<gene>
    <name evidence="3" type="ORF">BGW36DRAFT_426269</name>
</gene>
<keyword evidence="4" id="KW-1185">Reference proteome</keyword>
<proteinExistence type="predicted"/>
<accession>A0AAD4KWN9</accession>
<keyword evidence="2" id="KW-0732">Signal</keyword>
<dbReference type="GeneID" id="70250527"/>
<evidence type="ECO:0000256" key="2">
    <source>
        <dbReference type="SAM" id="SignalP"/>
    </source>
</evidence>
<evidence type="ECO:0000313" key="3">
    <source>
        <dbReference type="EMBL" id="KAH8698568.1"/>
    </source>
</evidence>
<evidence type="ECO:0008006" key="5">
    <source>
        <dbReference type="Google" id="ProtNLM"/>
    </source>
</evidence>
<name>A0AAD4KWN9_9EURO</name>
<dbReference type="AlphaFoldDB" id="A0AAD4KWN9"/>